<accession>A0ABM7XNN7</accession>
<name>A0ABM7XNN7_9ENTE</name>
<proteinExistence type="predicted"/>
<dbReference type="RefSeq" id="WP_244352228.1">
    <property type="nucleotide sequence ID" value="NZ_AP025635.1"/>
</dbReference>
<dbReference type="GeneID" id="83456184"/>
<gene>
    <name evidence="1" type="ORF">ENLAB_01800</name>
</gene>
<dbReference type="InterPro" id="IPR011055">
    <property type="entry name" value="Dup_hybrid_motif"/>
</dbReference>
<dbReference type="EMBL" id="AP025635">
    <property type="protein sequence ID" value="BDG66616.1"/>
    <property type="molecule type" value="Genomic_DNA"/>
</dbReference>
<dbReference type="Gene3D" id="2.70.70.10">
    <property type="entry name" value="Glucose Permease (Domain IIA)"/>
    <property type="match status" value="1"/>
</dbReference>
<protein>
    <submittedName>
        <fullName evidence="1">Uncharacterized protein</fullName>
    </submittedName>
</protein>
<evidence type="ECO:0000313" key="1">
    <source>
        <dbReference type="EMBL" id="BDG66616.1"/>
    </source>
</evidence>
<reference evidence="1 2" key="1">
    <citation type="submission" date="2022-03" db="EMBL/GenBank/DDBJ databases">
        <title>Complete genome sequence of Enterococcus innesii DB-1.</title>
        <authorList>
            <person name="Fukuda D."/>
            <person name="Nolasco-Hipolito C."/>
        </authorList>
    </citation>
    <scope>NUCLEOTIDE SEQUENCE [LARGE SCALE GENOMIC DNA]</scope>
    <source>
        <strain evidence="1 2">DB-1</strain>
    </source>
</reference>
<sequence length="149" mass="17230">MIKDQHRSIIIEFPLRGEWQAPTTPVKKIPSHSTNRMGLKFAFDFVQVDWENARKPFYNTSFTRYFFFGVPLDKCYGWGKPIFAPCDGEIVTIRDGIPERAVVHWIVDSAIAIKNANSFNEYNDDFSQIAGNYLVLKCQNNIYMAFAHL</sequence>
<dbReference type="Proteomes" id="UP000831692">
    <property type="component" value="Chromosome"/>
</dbReference>
<evidence type="ECO:0000313" key="2">
    <source>
        <dbReference type="Proteomes" id="UP000831692"/>
    </source>
</evidence>
<organism evidence="1 2">
    <name type="scientific">Enterococcus innesii</name>
    <dbReference type="NCBI Taxonomy" id="2839759"/>
    <lineage>
        <taxon>Bacteria</taxon>
        <taxon>Bacillati</taxon>
        <taxon>Bacillota</taxon>
        <taxon>Bacilli</taxon>
        <taxon>Lactobacillales</taxon>
        <taxon>Enterococcaceae</taxon>
        <taxon>Enterococcus</taxon>
    </lineage>
</organism>
<keyword evidence="2" id="KW-1185">Reference proteome</keyword>